<dbReference type="InterPro" id="IPR037682">
    <property type="entry name" value="TonB_C"/>
</dbReference>
<dbReference type="InterPro" id="IPR051045">
    <property type="entry name" value="TonB-dependent_transducer"/>
</dbReference>
<comment type="caution">
    <text evidence="13">The sequence shown here is derived from an EMBL/GenBank/DDBJ whole genome shotgun (WGS) entry which is preliminary data.</text>
</comment>
<evidence type="ECO:0000256" key="11">
    <source>
        <dbReference type="SAM" id="Phobius"/>
    </source>
</evidence>
<proteinExistence type="inferred from homology"/>
<evidence type="ECO:0000256" key="2">
    <source>
        <dbReference type="ARBA" id="ARBA00006555"/>
    </source>
</evidence>
<evidence type="ECO:0000259" key="12">
    <source>
        <dbReference type="PROSITE" id="PS52015"/>
    </source>
</evidence>
<evidence type="ECO:0000256" key="7">
    <source>
        <dbReference type="ARBA" id="ARBA00022927"/>
    </source>
</evidence>
<accession>A0A4R9LUP6</accession>
<evidence type="ECO:0000256" key="4">
    <source>
        <dbReference type="ARBA" id="ARBA00022475"/>
    </source>
</evidence>
<feature type="domain" description="TonB C-terminal" evidence="12">
    <location>
        <begin position="122"/>
        <end position="215"/>
    </location>
</feature>
<keyword evidence="7" id="KW-0653">Protein transport</keyword>
<evidence type="ECO:0000256" key="1">
    <source>
        <dbReference type="ARBA" id="ARBA00004383"/>
    </source>
</evidence>
<keyword evidence="3" id="KW-0813">Transport</keyword>
<evidence type="ECO:0000313" key="13">
    <source>
        <dbReference type="EMBL" id="TGN14504.1"/>
    </source>
</evidence>
<evidence type="ECO:0000256" key="5">
    <source>
        <dbReference type="ARBA" id="ARBA00022519"/>
    </source>
</evidence>
<evidence type="ECO:0000256" key="3">
    <source>
        <dbReference type="ARBA" id="ARBA00022448"/>
    </source>
</evidence>
<dbReference type="InterPro" id="IPR006260">
    <property type="entry name" value="TonB/TolA_C"/>
</dbReference>
<dbReference type="Gene3D" id="3.30.1150.10">
    <property type="match status" value="1"/>
</dbReference>
<protein>
    <submittedName>
        <fullName evidence="13">Energy transducer TonB</fullName>
    </submittedName>
</protein>
<dbReference type="PROSITE" id="PS52015">
    <property type="entry name" value="TONB_CTD"/>
    <property type="match status" value="1"/>
</dbReference>
<dbReference type="NCBIfam" id="TIGR01352">
    <property type="entry name" value="tonB_Cterm"/>
    <property type="match status" value="1"/>
</dbReference>
<dbReference type="GO" id="GO:0031992">
    <property type="term" value="F:energy transducer activity"/>
    <property type="evidence" value="ECO:0007669"/>
    <property type="project" value="TreeGrafter"/>
</dbReference>
<organism evidence="13 14">
    <name type="scientific">Leptospira ilyithenensis</name>
    <dbReference type="NCBI Taxonomy" id="2484901"/>
    <lineage>
        <taxon>Bacteria</taxon>
        <taxon>Pseudomonadati</taxon>
        <taxon>Spirochaetota</taxon>
        <taxon>Spirochaetia</taxon>
        <taxon>Leptospirales</taxon>
        <taxon>Leptospiraceae</taxon>
        <taxon>Leptospira</taxon>
    </lineage>
</organism>
<dbReference type="RefSeq" id="WP_135762457.1">
    <property type="nucleotide sequence ID" value="NZ_RQHV01000002.1"/>
</dbReference>
<dbReference type="Proteomes" id="UP000298264">
    <property type="component" value="Unassembled WGS sequence"/>
</dbReference>
<name>A0A4R9LUP6_9LEPT</name>
<dbReference type="PANTHER" id="PTHR33446">
    <property type="entry name" value="PROTEIN TONB-RELATED"/>
    <property type="match status" value="1"/>
</dbReference>
<keyword evidence="9 11" id="KW-0472">Membrane</keyword>
<reference evidence="13" key="1">
    <citation type="journal article" date="2019" name="PLoS Negl. Trop. Dis.">
        <title>Revisiting the worldwide diversity of Leptospira species in the environment.</title>
        <authorList>
            <person name="Vincent A.T."/>
            <person name="Schiettekatte O."/>
            <person name="Bourhy P."/>
            <person name="Veyrier F.J."/>
            <person name="Picardeau M."/>
        </authorList>
    </citation>
    <scope>NUCLEOTIDE SEQUENCE [LARGE SCALE GENOMIC DNA]</scope>
    <source>
        <strain evidence="13">201400974</strain>
    </source>
</reference>
<keyword evidence="14" id="KW-1185">Reference proteome</keyword>
<keyword evidence="4" id="KW-1003">Cell membrane</keyword>
<dbReference type="AlphaFoldDB" id="A0A4R9LUP6"/>
<evidence type="ECO:0000256" key="9">
    <source>
        <dbReference type="ARBA" id="ARBA00023136"/>
    </source>
</evidence>
<evidence type="ECO:0000256" key="6">
    <source>
        <dbReference type="ARBA" id="ARBA00022692"/>
    </source>
</evidence>
<comment type="similarity">
    <text evidence="2">Belongs to the TonB family.</text>
</comment>
<sequence length="215" mass="24016">MKDRWKQFKSWVHEFGLFKFSIIFSLVLHGSVYLIYFIATLPSDSDYEEVSKLDEVDVDWEEIPPELLGGESSPAPVEKTDWVEGSNKDQNAEAPDDTDINPNQLSGDGTDKDGFLFSYNGDRPPTPIIDFDLKSFFPEAAKAANINTKTVVVMVQVDETGQLQGAKVASGRAGYGFDEAALKIIRMARFVPGYNNGKPTKMSHRLPILFDLEED</sequence>
<dbReference type="SUPFAM" id="SSF74653">
    <property type="entry name" value="TolA/TonB C-terminal domain"/>
    <property type="match status" value="1"/>
</dbReference>
<dbReference type="GO" id="GO:0055085">
    <property type="term" value="P:transmembrane transport"/>
    <property type="evidence" value="ECO:0007669"/>
    <property type="project" value="InterPro"/>
</dbReference>
<dbReference type="EMBL" id="RQHV01000002">
    <property type="protein sequence ID" value="TGN14504.1"/>
    <property type="molecule type" value="Genomic_DNA"/>
</dbReference>
<feature type="transmembrane region" description="Helical" evidence="11">
    <location>
        <begin position="20"/>
        <end position="39"/>
    </location>
</feature>
<keyword evidence="8 11" id="KW-1133">Transmembrane helix</keyword>
<dbReference type="OrthoDB" id="337644at2"/>
<evidence type="ECO:0000256" key="10">
    <source>
        <dbReference type="SAM" id="MobiDB-lite"/>
    </source>
</evidence>
<keyword evidence="5" id="KW-0997">Cell inner membrane</keyword>
<dbReference type="PANTHER" id="PTHR33446:SF2">
    <property type="entry name" value="PROTEIN TONB"/>
    <property type="match status" value="1"/>
</dbReference>
<evidence type="ECO:0000313" key="14">
    <source>
        <dbReference type="Proteomes" id="UP000298264"/>
    </source>
</evidence>
<dbReference type="GO" id="GO:0098797">
    <property type="term" value="C:plasma membrane protein complex"/>
    <property type="evidence" value="ECO:0007669"/>
    <property type="project" value="TreeGrafter"/>
</dbReference>
<evidence type="ECO:0000256" key="8">
    <source>
        <dbReference type="ARBA" id="ARBA00022989"/>
    </source>
</evidence>
<dbReference type="Pfam" id="PF03544">
    <property type="entry name" value="TonB_C"/>
    <property type="match status" value="1"/>
</dbReference>
<feature type="compositionally biased region" description="Basic and acidic residues" evidence="10">
    <location>
        <begin position="78"/>
        <end position="91"/>
    </location>
</feature>
<keyword evidence="6 11" id="KW-0812">Transmembrane</keyword>
<feature type="region of interest" description="Disordered" evidence="10">
    <location>
        <begin position="65"/>
        <end position="108"/>
    </location>
</feature>
<gene>
    <name evidence="13" type="ORF">EHS11_00455</name>
</gene>
<comment type="subcellular location">
    <subcellularLocation>
        <location evidence="1">Cell inner membrane</location>
        <topology evidence="1">Single-pass membrane protein</topology>
        <orientation evidence="1">Periplasmic side</orientation>
    </subcellularLocation>
</comment>
<dbReference type="GO" id="GO:0015031">
    <property type="term" value="P:protein transport"/>
    <property type="evidence" value="ECO:0007669"/>
    <property type="project" value="UniProtKB-KW"/>
</dbReference>